<evidence type="ECO:0000256" key="3">
    <source>
        <dbReference type="ARBA" id="ARBA00022692"/>
    </source>
</evidence>
<keyword evidence="3 8" id="KW-0812">Transmembrane</keyword>
<proteinExistence type="inferred from homology"/>
<evidence type="ECO:0000256" key="1">
    <source>
        <dbReference type="ARBA" id="ARBA00004141"/>
    </source>
</evidence>
<evidence type="ECO:0000256" key="8">
    <source>
        <dbReference type="SAM" id="Phobius"/>
    </source>
</evidence>
<gene>
    <name evidence="9" type="ORF">MCOR_43400</name>
</gene>
<dbReference type="OrthoDB" id="10558164at2759"/>
<dbReference type="Proteomes" id="UP000507470">
    <property type="component" value="Unassembled WGS sequence"/>
</dbReference>
<dbReference type="Pfam" id="PF04923">
    <property type="entry name" value="Ninjurin"/>
    <property type="match status" value="1"/>
</dbReference>
<name>A0A6J8DR35_MYTCO</name>
<feature type="compositionally biased region" description="Polar residues" evidence="7">
    <location>
        <begin position="52"/>
        <end position="86"/>
    </location>
</feature>
<evidence type="ECO:0000313" key="10">
    <source>
        <dbReference type="Proteomes" id="UP000507470"/>
    </source>
</evidence>
<feature type="transmembrane region" description="Helical" evidence="8">
    <location>
        <begin position="239"/>
        <end position="259"/>
    </location>
</feature>
<evidence type="ECO:0000256" key="6">
    <source>
        <dbReference type="ARBA" id="ARBA00023136"/>
    </source>
</evidence>
<keyword evidence="5 8" id="KW-1133">Transmembrane helix</keyword>
<reference evidence="9 10" key="1">
    <citation type="submission" date="2020-06" db="EMBL/GenBank/DDBJ databases">
        <authorList>
            <person name="Li R."/>
            <person name="Bekaert M."/>
        </authorList>
    </citation>
    <scope>NUCLEOTIDE SEQUENCE [LARGE SCALE GENOMIC DNA]</scope>
    <source>
        <strain evidence="10">wild</strain>
    </source>
</reference>
<accession>A0A6J8DR35</accession>
<keyword evidence="4" id="KW-0130">Cell adhesion</keyword>
<feature type="region of interest" description="Disordered" evidence="7">
    <location>
        <begin position="1"/>
        <end position="91"/>
    </location>
</feature>
<dbReference type="InterPro" id="IPR007007">
    <property type="entry name" value="Ninjurin"/>
</dbReference>
<evidence type="ECO:0000256" key="7">
    <source>
        <dbReference type="SAM" id="MobiDB-lite"/>
    </source>
</evidence>
<organism evidence="9 10">
    <name type="scientific">Mytilus coruscus</name>
    <name type="common">Sea mussel</name>
    <dbReference type="NCBI Taxonomy" id="42192"/>
    <lineage>
        <taxon>Eukaryota</taxon>
        <taxon>Metazoa</taxon>
        <taxon>Spiralia</taxon>
        <taxon>Lophotrochozoa</taxon>
        <taxon>Mollusca</taxon>
        <taxon>Bivalvia</taxon>
        <taxon>Autobranchia</taxon>
        <taxon>Pteriomorphia</taxon>
        <taxon>Mytilida</taxon>
        <taxon>Mytiloidea</taxon>
        <taxon>Mytilidae</taxon>
        <taxon>Mytilinae</taxon>
        <taxon>Mytilus</taxon>
    </lineage>
</organism>
<dbReference type="GO" id="GO:0007155">
    <property type="term" value="P:cell adhesion"/>
    <property type="evidence" value="ECO:0007669"/>
    <property type="project" value="UniProtKB-KW"/>
</dbReference>
<evidence type="ECO:0000256" key="4">
    <source>
        <dbReference type="ARBA" id="ARBA00022889"/>
    </source>
</evidence>
<protein>
    <submittedName>
        <fullName evidence="9">Uncharacterized protein</fullName>
    </submittedName>
</protein>
<comment type="subcellular location">
    <subcellularLocation>
        <location evidence="1">Membrane</location>
        <topology evidence="1">Multi-pass membrane protein</topology>
    </subcellularLocation>
</comment>
<comment type="similarity">
    <text evidence="2">Belongs to the ninjurin family.</text>
</comment>
<keyword evidence="10" id="KW-1185">Reference proteome</keyword>
<dbReference type="EMBL" id="CACVKT020007742">
    <property type="protein sequence ID" value="CAC5410197.1"/>
    <property type="molecule type" value="Genomic_DNA"/>
</dbReference>
<evidence type="ECO:0000256" key="2">
    <source>
        <dbReference type="ARBA" id="ARBA00008141"/>
    </source>
</evidence>
<dbReference type="AlphaFoldDB" id="A0A6J8DR35"/>
<dbReference type="GO" id="GO:0016020">
    <property type="term" value="C:membrane"/>
    <property type="evidence" value="ECO:0007669"/>
    <property type="project" value="UniProtKB-SubCell"/>
</dbReference>
<feature type="transmembrane region" description="Helical" evidence="8">
    <location>
        <begin position="157"/>
        <end position="181"/>
    </location>
</feature>
<evidence type="ECO:0000256" key="5">
    <source>
        <dbReference type="ARBA" id="ARBA00022989"/>
    </source>
</evidence>
<feature type="compositionally biased region" description="Polar residues" evidence="7">
    <location>
        <begin position="1"/>
        <end position="12"/>
    </location>
</feature>
<sequence length="261" mass="29138">MADQNDSYQSPGDTHDSTKSLNSEECYQSPGDTHDSSKSINSEAEDSPHISEITNRENTQSFASEPTDSNTSPGGTNIESTDSLNSEPEDRTTLTTATQITNAQSLNSERKPKTWCCVLVGTKCGQILEDVPLLLANGSQLRAVFELDEKNRYYFHLLILVILSVVSYILLVFFTVIGWYLQNKHTVALKPGKDYKHKKGRVKYCCCCTKKYHSDEYNESDMCQCPYCHVNFYLNSTCYILVFITICANIGITGIGISVDC</sequence>
<dbReference type="GO" id="GO:0042246">
    <property type="term" value="P:tissue regeneration"/>
    <property type="evidence" value="ECO:0007669"/>
    <property type="project" value="InterPro"/>
</dbReference>
<keyword evidence="6 8" id="KW-0472">Membrane</keyword>
<evidence type="ECO:0000313" key="9">
    <source>
        <dbReference type="EMBL" id="CAC5410197.1"/>
    </source>
</evidence>